<proteinExistence type="predicted"/>
<dbReference type="Proteomes" id="UP001060085">
    <property type="component" value="Linkage Group LG01"/>
</dbReference>
<name>A0ACC0C8L8_CATRO</name>
<sequence>MREFIRKFSQLKLNLPLRDVLLQVLKYERHLRDMIMKKDKLHEASMHILGEECSTLLRKKSVLHVDRALAELDARCRFPHCFDCSFLRTSRALIDMEKGKLVLRVGGNNIVFKFPLHPNTLSKVSRHYSRDDEKGRQLPSKVKARFMKWVPVRHAKEAKPRKHPSDSICGLPATFRRTLAGNHQKQGISTNSARHDR</sequence>
<keyword evidence="2" id="KW-1185">Reference proteome</keyword>
<comment type="caution">
    <text evidence="1">The sequence shown here is derived from an EMBL/GenBank/DDBJ whole genome shotgun (WGS) entry which is preliminary data.</text>
</comment>
<organism evidence="1 2">
    <name type="scientific">Catharanthus roseus</name>
    <name type="common">Madagascar periwinkle</name>
    <name type="synonym">Vinca rosea</name>
    <dbReference type="NCBI Taxonomy" id="4058"/>
    <lineage>
        <taxon>Eukaryota</taxon>
        <taxon>Viridiplantae</taxon>
        <taxon>Streptophyta</taxon>
        <taxon>Embryophyta</taxon>
        <taxon>Tracheophyta</taxon>
        <taxon>Spermatophyta</taxon>
        <taxon>Magnoliopsida</taxon>
        <taxon>eudicotyledons</taxon>
        <taxon>Gunneridae</taxon>
        <taxon>Pentapetalae</taxon>
        <taxon>asterids</taxon>
        <taxon>lamiids</taxon>
        <taxon>Gentianales</taxon>
        <taxon>Apocynaceae</taxon>
        <taxon>Rauvolfioideae</taxon>
        <taxon>Vinceae</taxon>
        <taxon>Catharanthinae</taxon>
        <taxon>Catharanthus</taxon>
    </lineage>
</organism>
<dbReference type="EMBL" id="CM044701">
    <property type="protein sequence ID" value="KAI5681177.1"/>
    <property type="molecule type" value="Genomic_DNA"/>
</dbReference>
<evidence type="ECO:0000313" key="1">
    <source>
        <dbReference type="EMBL" id="KAI5681177.1"/>
    </source>
</evidence>
<gene>
    <name evidence="1" type="ORF">M9H77_02404</name>
</gene>
<accession>A0ACC0C8L8</accession>
<protein>
    <submittedName>
        <fullName evidence="1">Uncharacterized protein</fullName>
    </submittedName>
</protein>
<evidence type="ECO:0000313" key="2">
    <source>
        <dbReference type="Proteomes" id="UP001060085"/>
    </source>
</evidence>
<reference evidence="2" key="1">
    <citation type="journal article" date="2023" name="Nat. Plants">
        <title>Single-cell RNA sequencing provides a high-resolution roadmap for understanding the multicellular compartmentation of specialized metabolism.</title>
        <authorList>
            <person name="Sun S."/>
            <person name="Shen X."/>
            <person name="Li Y."/>
            <person name="Li Y."/>
            <person name="Wang S."/>
            <person name="Li R."/>
            <person name="Zhang H."/>
            <person name="Shen G."/>
            <person name="Guo B."/>
            <person name="Wei J."/>
            <person name="Xu J."/>
            <person name="St-Pierre B."/>
            <person name="Chen S."/>
            <person name="Sun C."/>
        </authorList>
    </citation>
    <scope>NUCLEOTIDE SEQUENCE [LARGE SCALE GENOMIC DNA]</scope>
</reference>